<name>A0AAW0RU73_9HYPO</name>
<evidence type="ECO:0000259" key="1">
    <source>
        <dbReference type="PROSITE" id="PS50811"/>
    </source>
</evidence>
<sequence>MASPNTLEEEPFKTYEDALRALHGVANSRGYAITIAGSTKFPDGRPKSCIFHCDRGGRYRLPNPENSRYSTKTKARGCECRGKIKLNSFDCRYYVSFTQKEHNHELAEDPASLTRIRRQSHINYGLEAVGNLITEKSKQGKFFAHEIAASIHRDHPEILINGADVRSWQGRLARSQRRRLEKG</sequence>
<dbReference type="Proteomes" id="UP001397290">
    <property type="component" value="Unassembled WGS sequence"/>
</dbReference>
<keyword evidence="3" id="KW-1185">Reference proteome</keyword>
<dbReference type="InterPro" id="IPR003657">
    <property type="entry name" value="WRKY_dom"/>
</dbReference>
<organism evidence="2 3">
    <name type="scientific">Beauveria asiatica</name>
    <dbReference type="NCBI Taxonomy" id="1069075"/>
    <lineage>
        <taxon>Eukaryota</taxon>
        <taxon>Fungi</taxon>
        <taxon>Dikarya</taxon>
        <taxon>Ascomycota</taxon>
        <taxon>Pezizomycotina</taxon>
        <taxon>Sordariomycetes</taxon>
        <taxon>Hypocreomycetidae</taxon>
        <taxon>Hypocreales</taxon>
        <taxon>Cordycipitaceae</taxon>
        <taxon>Beauveria</taxon>
    </lineage>
</organism>
<dbReference type="EMBL" id="JAAHCF010000278">
    <property type="protein sequence ID" value="KAK8145578.1"/>
    <property type="molecule type" value="Genomic_DNA"/>
</dbReference>
<feature type="domain" description="WRKY" evidence="1">
    <location>
        <begin position="62"/>
        <end position="107"/>
    </location>
</feature>
<evidence type="ECO:0000313" key="3">
    <source>
        <dbReference type="Proteomes" id="UP001397290"/>
    </source>
</evidence>
<comment type="caution">
    <text evidence="2">The sequence shown here is derived from an EMBL/GenBank/DDBJ whole genome shotgun (WGS) entry which is preliminary data.</text>
</comment>
<gene>
    <name evidence="2" type="ORF">G3M48_004259</name>
</gene>
<dbReference type="GO" id="GO:0043565">
    <property type="term" value="F:sequence-specific DNA binding"/>
    <property type="evidence" value="ECO:0007669"/>
    <property type="project" value="InterPro"/>
</dbReference>
<dbReference type="PROSITE" id="PS50811">
    <property type="entry name" value="WRKY"/>
    <property type="match status" value="1"/>
</dbReference>
<accession>A0AAW0RU73</accession>
<proteinExistence type="predicted"/>
<dbReference type="AlphaFoldDB" id="A0AAW0RU73"/>
<dbReference type="GO" id="GO:0003700">
    <property type="term" value="F:DNA-binding transcription factor activity"/>
    <property type="evidence" value="ECO:0007669"/>
    <property type="project" value="InterPro"/>
</dbReference>
<protein>
    <recommendedName>
        <fullName evidence="1">WRKY domain-containing protein</fullName>
    </recommendedName>
</protein>
<reference evidence="2 3" key="1">
    <citation type="submission" date="2020-02" db="EMBL/GenBank/DDBJ databases">
        <title>Comparative genomics of the hypocrealean fungal genus Beauvera.</title>
        <authorList>
            <person name="Showalter D.N."/>
            <person name="Bushley K.E."/>
            <person name="Rehner S.A."/>
        </authorList>
    </citation>
    <scope>NUCLEOTIDE SEQUENCE [LARGE SCALE GENOMIC DNA]</scope>
    <source>
        <strain evidence="2 3">ARSEF4384</strain>
    </source>
</reference>
<evidence type="ECO:0000313" key="2">
    <source>
        <dbReference type="EMBL" id="KAK8145578.1"/>
    </source>
</evidence>